<evidence type="ECO:0000313" key="2">
    <source>
        <dbReference type="Proteomes" id="UP001555786"/>
    </source>
</evidence>
<sequence length="183" mass="20002">MTARPGYAQALQATRLLELLQAYDPHVAGTPPLGVDLPASDIDILCHAPDTLAFTRTVWEALAEAPAFSIHQWTAGGRPVVATFTARGWCFEIFASIQPVAEQAGWRHYLAERRLLTLGGEPFRSSVMHHRRAGLKTEPAFAAALRLKGDPYQALIELGQWEDGHLQVLLAAAGYPAPIAQRE</sequence>
<evidence type="ECO:0000313" key="1">
    <source>
        <dbReference type="EMBL" id="MEW9305052.1"/>
    </source>
</evidence>
<name>A0ABV3PHE1_9HYPH</name>
<dbReference type="RefSeq" id="WP_367623229.1">
    <property type="nucleotide sequence ID" value="NZ_JBFNQD010000001.1"/>
</dbReference>
<accession>A0ABV3PHE1</accession>
<comment type="caution">
    <text evidence="1">The sequence shown here is derived from an EMBL/GenBank/DDBJ whole genome shotgun (WGS) entry which is preliminary data.</text>
</comment>
<proteinExistence type="predicted"/>
<dbReference type="Proteomes" id="UP001555786">
    <property type="component" value="Unassembled WGS sequence"/>
</dbReference>
<keyword evidence="2" id="KW-1185">Reference proteome</keyword>
<organism evidence="1 2">
    <name type="scientific">Labrys neptuniae</name>
    <dbReference type="NCBI Taxonomy" id="376174"/>
    <lineage>
        <taxon>Bacteria</taxon>
        <taxon>Pseudomonadati</taxon>
        <taxon>Pseudomonadota</taxon>
        <taxon>Alphaproteobacteria</taxon>
        <taxon>Hyphomicrobiales</taxon>
        <taxon>Xanthobacteraceae</taxon>
        <taxon>Labrys</taxon>
    </lineage>
</organism>
<gene>
    <name evidence="1" type="ORF">ABXS05_05865</name>
</gene>
<dbReference type="EMBL" id="JBFNQD010000001">
    <property type="protein sequence ID" value="MEW9305052.1"/>
    <property type="molecule type" value="Genomic_DNA"/>
</dbReference>
<protein>
    <submittedName>
        <fullName evidence="1">DUF4269 domain-containing protein</fullName>
    </submittedName>
</protein>
<reference evidence="1 2" key="1">
    <citation type="submission" date="2024-07" db="EMBL/GenBank/DDBJ databases">
        <title>Description of Labrys sedimenti sp. nov., isolated from a diclofenac-degrading enrichment culture.</title>
        <authorList>
            <person name="Tancsics A."/>
            <person name="Csepanyi A."/>
        </authorList>
    </citation>
    <scope>NUCLEOTIDE SEQUENCE [LARGE SCALE GENOMIC DNA]</scope>
    <source>
        <strain evidence="1 2">LMG 23578</strain>
    </source>
</reference>
<dbReference type="Pfam" id="PF14091">
    <property type="entry name" value="DUF4269"/>
    <property type="match status" value="1"/>
</dbReference>
<dbReference type="InterPro" id="IPR025365">
    <property type="entry name" value="DUF4269"/>
</dbReference>